<proteinExistence type="predicted"/>
<gene>
    <name evidence="1" type="ORF">A176_006292</name>
</gene>
<sequence length="274" mass="28869">MFYLFKLGPVPLSQGTTQVQVYLRISESGEPAAPVFESDDVTGLRTLLEGVEAAEVRCEPALTAAAEGLGLMVEAPPSQALASCAAIATFLAWGQRGLSGLGSDKALLFVQAATEYWDAKPWTHWDDSQPFEVAVTGPLNHAFEGCVFHMGDGRAGLALYFKPGALQMLMEMQARGQGEVATQLPAIAVTLDTSPPYAVAALTAAGRAPRLPLPLKTGPDGIGVPSPLESLVLVAALRAVARLSPTQREVLSNVVAGDAEMQVRVRAPAPRVRN</sequence>
<dbReference type="AlphaFoldDB" id="A0A0H4X701"/>
<reference evidence="1 2" key="1">
    <citation type="journal article" date="2016" name="PLoS ONE">
        <title>Complete Genome Sequence and Comparative Genomics of a Novel Myxobacterium Myxococcus hansupus.</title>
        <authorList>
            <person name="Sharma G."/>
            <person name="Narwani T."/>
            <person name="Subramanian S."/>
        </authorList>
    </citation>
    <scope>NUCLEOTIDE SEQUENCE [LARGE SCALE GENOMIC DNA]</scope>
    <source>
        <strain evidence="2">mixupus</strain>
    </source>
</reference>
<dbReference type="KEGG" id="mym:A176_006292"/>
<keyword evidence="2" id="KW-1185">Reference proteome</keyword>
<accession>A0A0H4X701</accession>
<dbReference type="Proteomes" id="UP000009026">
    <property type="component" value="Chromosome"/>
</dbReference>
<dbReference type="OrthoDB" id="5381247at2"/>
<dbReference type="EMBL" id="CP012109">
    <property type="protein sequence ID" value="AKQ69380.1"/>
    <property type="molecule type" value="Genomic_DNA"/>
</dbReference>
<dbReference type="RefSeq" id="WP_002640891.1">
    <property type="nucleotide sequence ID" value="NZ_CP012109.1"/>
</dbReference>
<dbReference type="STRING" id="1297742.A176_006292"/>
<protein>
    <submittedName>
        <fullName evidence="1">Uncharacterized protein</fullName>
    </submittedName>
</protein>
<name>A0A0H4X701_9BACT</name>
<evidence type="ECO:0000313" key="2">
    <source>
        <dbReference type="Proteomes" id="UP000009026"/>
    </source>
</evidence>
<organism evidence="1 2">
    <name type="scientific">Pseudomyxococcus hansupus</name>
    <dbReference type="NCBI Taxonomy" id="1297742"/>
    <lineage>
        <taxon>Bacteria</taxon>
        <taxon>Pseudomonadati</taxon>
        <taxon>Myxococcota</taxon>
        <taxon>Myxococcia</taxon>
        <taxon>Myxococcales</taxon>
        <taxon>Cystobacterineae</taxon>
        <taxon>Myxococcaceae</taxon>
        <taxon>Pseudomyxococcus</taxon>
    </lineage>
</organism>
<dbReference type="PATRIC" id="fig|1297742.4.peg.6383"/>
<evidence type="ECO:0000313" key="1">
    <source>
        <dbReference type="EMBL" id="AKQ69380.1"/>
    </source>
</evidence>